<keyword evidence="3" id="KW-1185">Reference proteome</keyword>
<evidence type="ECO:0000256" key="1">
    <source>
        <dbReference type="SAM" id="MobiDB-lite"/>
    </source>
</evidence>
<dbReference type="Gene3D" id="3.10.28.20">
    <property type="entry name" value="Acetamidase/Formamidase-like domains"/>
    <property type="match status" value="1"/>
</dbReference>
<dbReference type="Proteomes" id="UP001324993">
    <property type="component" value="Chromosome"/>
</dbReference>
<dbReference type="Pfam" id="PF03069">
    <property type="entry name" value="FmdA_AmdA"/>
    <property type="match status" value="2"/>
</dbReference>
<accession>A0ABZ0RHJ4</accession>
<reference evidence="2 3" key="1">
    <citation type="submission" date="2023-11" db="EMBL/GenBank/DDBJ databases">
        <title>Coraliomargarita sp. nov., isolated from marine algae.</title>
        <authorList>
            <person name="Lee J.K."/>
            <person name="Baek J.H."/>
            <person name="Kim J.M."/>
            <person name="Choi D.G."/>
            <person name="Jeon C.O."/>
        </authorList>
    </citation>
    <scope>NUCLEOTIDE SEQUENCE [LARGE SCALE GENOMIC DNA]</scope>
    <source>
        <strain evidence="2 3">J2-16</strain>
    </source>
</reference>
<protein>
    <submittedName>
        <fullName evidence="2">Acetamidase/formamidase family protein</fullName>
    </submittedName>
</protein>
<dbReference type="Gene3D" id="2.60.120.580">
    <property type="entry name" value="Acetamidase/Formamidase-like domains"/>
    <property type="match status" value="1"/>
</dbReference>
<name>A0ABZ0RHJ4_9BACT</name>
<dbReference type="SUPFAM" id="SSF141130">
    <property type="entry name" value="Acetamidase/Formamidase-like"/>
    <property type="match status" value="1"/>
</dbReference>
<feature type="region of interest" description="Disordered" evidence="1">
    <location>
        <begin position="1"/>
        <end position="27"/>
    </location>
</feature>
<evidence type="ECO:0000313" key="3">
    <source>
        <dbReference type="Proteomes" id="UP001324993"/>
    </source>
</evidence>
<dbReference type="PANTHER" id="PTHR31891:SF1">
    <property type="entry name" value="FORMAMIDASE C869.04-RELATED"/>
    <property type="match status" value="1"/>
</dbReference>
<evidence type="ECO:0000313" key="2">
    <source>
        <dbReference type="EMBL" id="WPJ94568.1"/>
    </source>
</evidence>
<dbReference type="RefSeq" id="WP_319831492.1">
    <property type="nucleotide sequence ID" value="NZ_CP138858.1"/>
</dbReference>
<sequence>MALNELPPVPRKRTGTLSPASHPHRPTTTFMHTLDKSITYNAWDNSIAPRIEIESGDSILIEMEDSSDGQVHPGQSLEDFVKINFDLIHALTGPVAIKGARPGDTLKIEILEYIHKGWAWQSINPEKCFLPDDFDDFYLHHWTLEGDKTHSMPGIELALHPFCGILGVQRAESGSYRTRPPGPYGGNMDVKHLTAGSTLYLPVLVEGAQLCAGDAHAAQGDGEVSINGLEAPMDVKLRISIDQEVSVDAPYIYTTPDLSPAAYAGSRYHAFVCSGPDLKQNAQDAVRRAIDYIMKRANLSAEQAFLVCSAVLDLKLSQVVNVPNLTVTGYLPEAIFVGV</sequence>
<proteinExistence type="predicted"/>
<gene>
    <name evidence="2" type="ORF">SH580_14125</name>
</gene>
<organism evidence="2 3">
    <name type="scientific">Coraliomargarita algicola</name>
    <dbReference type="NCBI Taxonomy" id="3092156"/>
    <lineage>
        <taxon>Bacteria</taxon>
        <taxon>Pseudomonadati</taxon>
        <taxon>Verrucomicrobiota</taxon>
        <taxon>Opitutia</taxon>
        <taxon>Puniceicoccales</taxon>
        <taxon>Coraliomargaritaceae</taxon>
        <taxon>Coraliomargarita</taxon>
    </lineage>
</organism>
<dbReference type="InterPro" id="IPR004304">
    <property type="entry name" value="FmdA_AmdA"/>
</dbReference>
<dbReference type="PANTHER" id="PTHR31891">
    <property type="entry name" value="FORMAMIDASE C869.04-RELATED"/>
    <property type="match status" value="1"/>
</dbReference>
<dbReference type="EMBL" id="CP138858">
    <property type="protein sequence ID" value="WPJ94568.1"/>
    <property type="molecule type" value="Genomic_DNA"/>
</dbReference>